<name>A0A212EM91_DANPL</name>
<organism evidence="2 3">
    <name type="scientific">Danaus plexippus plexippus</name>
    <dbReference type="NCBI Taxonomy" id="278856"/>
    <lineage>
        <taxon>Eukaryota</taxon>
        <taxon>Metazoa</taxon>
        <taxon>Ecdysozoa</taxon>
        <taxon>Arthropoda</taxon>
        <taxon>Hexapoda</taxon>
        <taxon>Insecta</taxon>
        <taxon>Pterygota</taxon>
        <taxon>Neoptera</taxon>
        <taxon>Endopterygota</taxon>
        <taxon>Lepidoptera</taxon>
        <taxon>Glossata</taxon>
        <taxon>Ditrysia</taxon>
        <taxon>Papilionoidea</taxon>
        <taxon>Nymphalidae</taxon>
        <taxon>Danainae</taxon>
        <taxon>Danaini</taxon>
        <taxon>Danaina</taxon>
        <taxon>Danaus</taxon>
        <taxon>Danaus</taxon>
    </lineage>
</organism>
<feature type="domain" description="Possible tRNA binding" evidence="1">
    <location>
        <begin position="1"/>
        <end position="156"/>
    </location>
</feature>
<sequence length="200" mass="22576">MSRVESYTRQQSEYRLITDLLSPLAHIVFHTKNKIKMDAIQKVTFIAMGFQTKDVDDIASELGLPSSQILAKFYEACKKIITALNSILEDTAAKEMGIEGDAEVKSDEPLKQSLHDELSKAAKELDRKQRKELSRLMGEDLQQYSIKGSDLDWGKAAKKTQGIVSVKSGEKRLGEDSKEIDDLIEAHSNKKKKKKKHVRN</sequence>
<dbReference type="GO" id="GO:0000049">
    <property type="term" value="F:tRNA binding"/>
    <property type="evidence" value="ECO:0007669"/>
    <property type="project" value="TreeGrafter"/>
</dbReference>
<dbReference type="Proteomes" id="UP000007151">
    <property type="component" value="Unassembled WGS sequence"/>
</dbReference>
<dbReference type="InterPro" id="IPR032672">
    <property type="entry name" value="TmcA/NAT10/Kre33"/>
</dbReference>
<dbReference type="GO" id="GO:0005730">
    <property type="term" value="C:nucleolus"/>
    <property type="evidence" value="ECO:0007669"/>
    <property type="project" value="TreeGrafter"/>
</dbReference>
<dbReference type="AlphaFoldDB" id="A0A212EM91"/>
<evidence type="ECO:0000313" key="3">
    <source>
        <dbReference type="Proteomes" id="UP000007151"/>
    </source>
</evidence>
<dbReference type="Pfam" id="PF13725">
    <property type="entry name" value="tRNA_bind_2"/>
    <property type="match status" value="1"/>
</dbReference>
<dbReference type="PANTHER" id="PTHR10925">
    <property type="entry name" value="N-ACETYLTRANSFERASE 10"/>
    <property type="match status" value="1"/>
</dbReference>
<dbReference type="InParanoid" id="A0A212EM91"/>
<dbReference type="GO" id="GO:1990883">
    <property type="term" value="F:18S rRNA cytidine N-acetyltransferase activity"/>
    <property type="evidence" value="ECO:0007669"/>
    <property type="project" value="TreeGrafter"/>
</dbReference>
<proteinExistence type="predicted"/>
<comment type="caution">
    <text evidence="2">The sequence shown here is derived from an EMBL/GenBank/DDBJ whole genome shotgun (WGS) entry which is preliminary data.</text>
</comment>
<protein>
    <submittedName>
        <fullName evidence="2">Polycomb protein l</fullName>
    </submittedName>
</protein>
<evidence type="ECO:0000313" key="2">
    <source>
        <dbReference type="EMBL" id="OWR42597.1"/>
    </source>
</evidence>
<gene>
    <name evidence="2" type="ORF">KGM_213314</name>
</gene>
<dbReference type="STRING" id="278856.A0A212EM91"/>
<dbReference type="InterPro" id="IPR027992">
    <property type="entry name" value="tRNA_bind_dom"/>
</dbReference>
<reference evidence="2 3" key="1">
    <citation type="journal article" date="2011" name="Cell">
        <title>The monarch butterfly genome yields insights into long-distance migration.</title>
        <authorList>
            <person name="Zhan S."/>
            <person name="Merlin C."/>
            <person name="Boore J.L."/>
            <person name="Reppert S.M."/>
        </authorList>
    </citation>
    <scope>NUCLEOTIDE SEQUENCE [LARGE SCALE GENOMIC DNA]</scope>
    <source>
        <strain evidence="2">F-2</strain>
    </source>
</reference>
<dbReference type="PANTHER" id="PTHR10925:SF5">
    <property type="entry name" value="RNA CYTIDINE ACETYLTRANSFERASE"/>
    <property type="match status" value="1"/>
</dbReference>
<keyword evidence="3" id="KW-1185">Reference proteome</keyword>
<accession>A0A212EM91</accession>
<dbReference type="GO" id="GO:0030686">
    <property type="term" value="C:90S preribosome"/>
    <property type="evidence" value="ECO:0007669"/>
    <property type="project" value="TreeGrafter"/>
</dbReference>
<dbReference type="KEGG" id="dpl:KGM_213314"/>
<dbReference type="eggNOG" id="KOG2036">
    <property type="taxonomic scope" value="Eukaryota"/>
</dbReference>
<evidence type="ECO:0000259" key="1">
    <source>
        <dbReference type="Pfam" id="PF13725"/>
    </source>
</evidence>
<dbReference type="GO" id="GO:1904812">
    <property type="term" value="P:rRNA acetylation involved in maturation of SSU-rRNA"/>
    <property type="evidence" value="ECO:0007669"/>
    <property type="project" value="TreeGrafter"/>
</dbReference>
<dbReference type="EMBL" id="AGBW02013876">
    <property type="protein sequence ID" value="OWR42597.1"/>
    <property type="molecule type" value="Genomic_DNA"/>
</dbReference>